<sequence>MTSAHKLPHPTSKAVPGWLAVPAEGDRAPVWDAPVPRPAGSRTPVIWLLGAHGGAGVSTLESMWAPAADSQRGWPSAEKAPFVVVVARMHTVGLNAAHRLCLQHQAGEVGGCSLLGLVTVAAAPGKPDLTLSRRRELVAAAAGASWHIDWVPELLACEPTELAQWTPDYTPPPAKRFARPLAPTDAVPESVATAAAEVFAAAGEQWRTRRADK</sequence>
<comment type="caution">
    <text evidence="1">The sequence shown here is derived from an EMBL/GenBank/DDBJ whole genome shotgun (WGS) entry which is preliminary data.</text>
</comment>
<dbReference type="AlphaFoldDB" id="A0A4R3ZPT2"/>
<evidence type="ECO:0000313" key="2">
    <source>
        <dbReference type="Proteomes" id="UP000295805"/>
    </source>
</evidence>
<reference evidence="1 2" key="1">
    <citation type="submission" date="2019-03" db="EMBL/GenBank/DDBJ databases">
        <title>Root nodule microbial communities of legume samples collected from USA, Mexico and Botswana.</title>
        <authorList>
            <person name="Hirsch A."/>
        </authorList>
    </citation>
    <scope>NUCLEOTIDE SEQUENCE [LARGE SCALE GENOMIC DNA]</scope>
    <source>
        <strain evidence="1 2">55</strain>
    </source>
</reference>
<evidence type="ECO:0000313" key="1">
    <source>
        <dbReference type="EMBL" id="TCW21366.1"/>
    </source>
</evidence>
<dbReference type="EMBL" id="SMCX01000024">
    <property type="protein sequence ID" value="TCW21366.1"/>
    <property type="molecule type" value="Genomic_DNA"/>
</dbReference>
<name>A0A4R3ZPT2_9ACTN</name>
<accession>A0A4R3ZPT2</accession>
<proteinExistence type="predicted"/>
<dbReference type="Proteomes" id="UP000295805">
    <property type="component" value="Unassembled WGS sequence"/>
</dbReference>
<dbReference type="RefSeq" id="WP_131886291.1">
    <property type="nucleotide sequence ID" value="NZ_CP143054.1"/>
</dbReference>
<protein>
    <submittedName>
        <fullName evidence="1">Uncharacterized protein</fullName>
    </submittedName>
</protein>
<dbReference type="GeneID" id="89532405"/>
<gene>
    <name evidence="1" type="ORF">EDD19_12419</name>
</gene>
<organism evidence="1 2">
    <name type="scientific">Dietzia cinnamea</name>
    <dbReference type="NCBI Taxonomy" id="321318"/>
    <lineage>
        <taxon>Bacteria</taxon>
        <taxon>Bacillati</taxon>
        <taxon>Actinomycetota</taxon>
        <taxon>Actinomycetes</taxon>
        <taxon>Mycobacteriales</taxon>
        <taxon>Dietziaceae</taxon>
        <taxon>Dietzia</taxon>
    </lineage>
</organism>